<accession>A0ABT8M8R4</accession>
<proteinExistence type="predicted"/>
<dbReference type="Proteomes" id="UP001168338">
    <property type="component" value="Unassembled WGS sequence"/>
</dbReference>
<keyword evidence="3" id="KW-1185">Reference proteome</keyword>
<dbReference type="InterPro" id="IPR050860">
    <property type="entry name" value="FeoB_GTPase"/>
</dbReference>
<dbReference type="InterPro" id="IPR027417">
    <property type="entry name" value="P-loop_NTPase"/>
</dbReference>
<dbReference type="InterPro" id="IPR006073">
    <property type="entry name" value="GTP-bd"/>
</dbReference>
<dbReference type="RefSeq" id="WP_301663425.1">
    <property type="nucleotide sequence ID" value="NZ_VCYH01000003.1"/>
</dbReference>
<dbReference type="PANTHER" id="PTHR43185">
    <property type="entry name" value="FERROUS IRON TRANSPORT PROTEIN B"/>
    <property type="match status" value="1"/>
</dbReference>
<protein>
    <submittedName>
        <fullName evidence="2">GTP-binding protein</fullName>
    </submittedName>
</protein>
<evidence type="ECO:0000313" key="3">
    <source>
        <dbReference type="Proteomes" id="UP001168338"/>
    </source>
</evidence>
<gene>
    <name evidence="2" type="ORF">FGU65_05375</name>
</gene>
<dbReference type="Gene3D" id="3.40.50.300">
    <property type="entry name" value="P-loop containing nucleotide triphosphate hydrolases"/>
    <property type="match status" value="1"/>
</dbReference>
<dbReference type="EMBL" id="VCYH01000003">
    <property type="protein sequence ID" value="MDN7024326.1"/>
    <property type="molecule type" value="Genomic_DNA"/>
</dbReference>
<dbReference type="InterPro" id="IPR005225">
    <property type="entry name" value="Small_GTP-bd"/>
</dbReference>
<dbReference type="InterPro" id="IPR030389">
    <property type="entry name" value="G_FEOB_dom"/>
</dbReference>
<dbReference type="PANTHER" id="PTHR43185:SF1">
    <property type="entry name" value="FE(2+) TRANSPORTER FEOB"/>
    <property type="match status" value="1"/>
</dbReference>
<sequence length="202" mass="21530">MKEQSNNTTTILMVGNPNVGKSALFNRLTGANAVVSNYPGTTVDYTAGTLIEDHRTYEIIDVPGTYSLKPRDAAEMVAVRMLDEHRDATVLVVLDATKIERGLYLALEVFERGIPCIVALNMTDAAHDKQIAVDAAGLQRILGVPVIATTAISGEGVKHLADMIRKAQAADISAIRSRLNGQEQNRRSMAGCGGCSGCGGCR</sequence>
<comment type="caution">
    <text evidence="2">The sequence shown here is derived from an EMBL/GenBank/DDBJ whole genome shotgun (WGS) entry which is preliminary data.</text>
</comment>
<evidence type="ECO:0000259" key="1">
    <source>
        <dbReference type="PROSITE" id="PS51711"/>
    </source>
</evidence>
<dbReference type="PROSITE" id="PS51711">
    <property type="entry name" value="G_FEOB"/>
    <property type="match status" value="1"/>
</dbReference>
<dbReference type="PRINTS" id="PR00326">
    <property type="entry name" value="GTP1OBG"/>
</dbReference>
<dbReference type="SUPFAM" id="SSF52540">
    <property type="entry name" value="P-loop containing nucleoside triphosphate hydrolases"/>
    <property type="match status" value="1"/>
</dbReference>
<dbReference type="CDD" id="cd01879">
    <property type="entry name" value="FeoB"/>
    <property type="match status" value="1"/>
</dbReference>
<evidence type="ECO:0000313" key="2">
    <source>
        <dbReference type="EMBL" id="MDN7024326.1"/>
    </source>
</evidence>
<name>A0ABT8M8R4_9EURY</name>
<reference evidence="2" key="1">
    <citation type="submission" date="2019-05" db="EMBL/GenBank/DDBJ databases">
        <title>Methanoculleus sp. FWC-SCC1, a methanogenic archaeon isolated from deep marine cold seep.</title>
        <authorList>
            <person name="Chen Y.-W."/>
            <person name="Chen S.-C."/>
            <person name="Teng N.-H."/>
            <person name="Lai M.-C."/>
        </authorList>
    </citation>
    <scope>NUCLEOTIDE SEQUENCE</scope>
    <source>
        <strain evidence="2">FWC-SCC1</strain>
    </source>
</reference>
<feature type="domain" description="FeoB-type G" evidence="1">
    <location>
        <begin position="8"/>
        <end position="170"/>
    </location>
</feature>
<dbReference type="NCBIfam" id="TIGR00231">
    <property type="entry name" value="small_GTP"/>
    <property type="match status" value="1"/>
</dbReference>
<dbReference type="Pfam" id="PF02421">
    <property type="entry name" value="FeoB_N"/>
    <property type="match status" value="1"/>
</dbReference>
<organism evidence="2 3">
    <name type="scientific">Methanoculleus frigidifontis</name>
    <dbReference type="NCBI Taxonomy" id="2584085"/>
    <lineage>
        <taxon>Archaea</taxon>
        <taxon>Methanobacteriati</taxon>
        <taxon>Methanobacteriota</taxon>
        <taxon>Stenosarchaea group</taxon>
        <taxon>Methanomicrobia</taxon>
        <taxon>Methanomicrobiales</taxon>
        <taxon>Methanomicrobiaceae</taxon>
        <taxon>Methanoculleus</taxon>
    </lineage>
</organism>